<dbReference type="Pfam" id="PF01943">
    <property type="entry name" value="Polysacc_synt"/>
    <property type="match status" value="1"/>
</dbReference>
<evidence type="ECO:0000313" key="8">
    <source>
        <dbReference type="Proteomes" id="UP000679179"/>
    </source>
</evidence>
<dbReference type="InterPro" id="IPR050833">
    <property type="entry name" value="Poly_Biosynth_Transport"/>
</dbReference>
<feature type="transmembrane region" description="Helical" evidence="6">
    <location>
        <begin position="385"/>
        <end position="404"/>
    </location>
</feature>
<feature type="transmembrane region" description="Helical" evidence="6">
    <location>
        <begin position="145"/>
        <end position="165"/>
    </location>
</feature>
<keyword evidence="8" id="KW-1185">Reference proteome</keyword>
<feature type="transmembrane region" description="Helical" evidence="6">
    <location>
        <begin position="357"/>
        <end position="379"/>
    </location>
</feature>
<keyword evidence="3 6" id="KW-0812">Transmembrane</keyword>
<evidence type="ECO:0000256" key="2">
    <source>
        <dbReference type="ARBA" id="ARBA00022475"/>
    </source>
</evidence>
<dbReference type="RefSeq" id="WP_212903040.1">
    <property type="nucleotide sequence ID" value="NZ_BOPZ01000005.1"/>
</dbReference>
<protein>
    <submittedName>
        <fullName evidence="7">Heteropolysaccharide repeat-containing protein</fullName>
    </submittedName>
</protein>
<feature type="transmembrane region" description="Helical" evidence="6">
    <location>
        <begin position="171"/>
        <end position="193"/>
    </location>
</feature>
<evidence type="ECO:0000256" key="3">
    <source>
        <dbReference type="ARBA" id="ARBA00022692"/>
    </source>
</evidence>
<dbReference type="Proteomes" id="UP000679179">
    <property type="component" value="Unassembled WGS sequence"/>
</dbReference>
<comment type="caution">
    <text evidence="7">The sequence shown here is derived from an EMBL/GenBank/DDBJ whole genome shotgun (WGS) entry which is preliminary data.</text>
</comment>
<keyword evidence="2" id="KW-1003">Cell membrane</keyword>
<feature type="transmembrane region" description="Helical" evidence="6">
    <location>
        <begin position="424"/>
        <end position="442"/>
    </location>
</feature>
<feature type="transmembrane region" description="Helical" evidence="6">
    <location>
        <begin position="448"/>
        <end position="467"/>
    </location>
</feature>
<evidence type="ECO:0000256" key="5">
    <source>
        <dbReference type="ARBA" id="ARBA00023136"/>
    </source>
</evidence>
<gene>
    <name evidence="7" type="ORF">CPJCM30710_09730</name>
</gene>
<feature type="transmembrane region" description="Helical" evidence="6">
    <location>
        <begin position="114"/>
        <end position="133"/>
    </location>
</feature>
<sequence length="487" mass="55914">MTKEKSILKNVIYKTLLNVFNIIVPIIIGPYAYRIMGPNLIGRISYAESIYTYFLIFASFGIYNYGLREISRIRNDKSQVSSLFSSLFVISVAANLIVTLCYFIFVFFNFKGTPLFPVLILYGINLVLNVFYIEWLFEANESYNFIAIKTMVIRIIYIILLFTLVRTYEDFLIYVSLNTLLFLLNYIVSFIYIKRSVKFNFSNLQIKSHVKSLLIVLVMSNANILYVQLDKIMLGSYLSEKYVGYYFTSQLITNIINALLLSIIYVTIPRLSHVIANESQKAYEKLLGQICKGYFAFLFPAAIGMFLLSKEIILLYGGVEFSPAIGILKIFSIFMIVAGIEFIFTNQIFYVKKKEKFSVVLIGCGGLLNLLIKYILVVFNMLNPYTAIATTTFSYSCLIVVEYIIIRRKLKVDLNLLSIKNMKYLIISFLFIPIVYCIKYLISNLILIALLSVIGCGVVYLVVLLLLRDELVFSLLTRFNIIKSNNS</sequence>
<comment type="subcellular location">
    <subcellularLocation>
        <location evidence="1">Cell membrane</location>
        <topology evidence="1">Multi-pass membrane protein</topology>
    </subcellularLocation>
</comment>
<dbReference type="EMBL" id="BOPZ01000005">
    <property type="protein sequence ID" value="GIM28307.1"/>
    <property type="molecule type" value="Genomic_DNA"/>
</dbReference>
<reference evidence="7" key="1">
    <citation type="submission" date="2021-03" db="EMBL/GenBank/DDBJ databases">
        <title>Taxonomic study of Clostridium polyendosporum from meadow-gley soil under rice.</title>
        <authorList>
            <person name="Kobayashi H."/>
            <person name="Tanizawa Y."/>
            <person name="Yagura M."/>
        </authorList>
    </citation>
    <scope>NUCLEOTIDE SEQUENCE</scope>
    <source>
        <strain evidence="7">JCM 30710</strain>
    </source>
</reference>
<evidence type="ECO:0000256" key="4">
    <source>
        <dbReference type="ARBA" id="ARBA00022989"/>
    </source>
</evidence>
<dbReference type="GO" id="GO:0005886">
    <property type="term" value="C:plasma membrane"/>
    <property type="evidence" value="ECO:0007669"/>
    <property type="project" value="UniProtKB-SubCell"/>
</dbReference>
<proteinExistence type="predicted"/>
<feature type="transmembrane region" description="Helical" evidence="6">
    <location>
        <begin position="87"/>
        <end position="108"/>
    </location>
</feature>
<evidence type="ECO:0000256" key="1">
    <source>
        <dbReference type="ARBA" id="ARBA00004651"/>
    </source>
</evidence>
<keyword evidence="4 6" id="KW-1133">Transmembrane helix</keyword>
<accession>A0A919VFM2</accession>
<feature type="transmembrane region" description="Helical" evidence="6">
    <location>
        <begin position="289"/>
        <end position="309"/>
    </location>
</feature>
<feature type="transmembrane region" description="Helical" evidence="6">
    <location>
        <begin position="213"/>
        <end position="229"/>
    </location>
</feature>
<evidence type="ECO:0000313" key="7">
    <source>
        <dbReference type="EMBL" id="GIM28307.1"/>
    </source>
</evidence>
<feature type="transmembrane region" description="Helical" evidence="6">
    <location>
        <begin position="45"/>
        <end position="66"/>
    </location>
</feature>
<evidence type="ECO:0000256" key="6">
    <source>
        <dbReference type="SAM" id="Phobius"/>
    </source>
</evidence>
<name>A0A919VFM2_9CLOT</name>
<keyword evidence="5 6" id="KW-0472">Membrane</keyword>
<feature type="transmembrane region" description="Helical" evidence="6">
    <location>
        <begin position="12"/>
        <end position="33"/>
    </location>
</feature>
<feature type="transmembrane region" description="Helical" evidence="6">
    <location>
        <begin position="249"/>
        <end position="268"/>
    </location>
</feature>
<dbReference type="PANTHER" id="PTHR30250">
    <property type="entry name" value="PST FAMILY PREDICTED COLANIC ACID TRANSPORTER"/>
    <property type="match status" value="1"/>
</dbReference>
<feature type="transmembrane region" description="Helical" evidence="6">
    <location>
        <begin position="321"/>
        <end position="345"/>
    </location>
</feature>
<organism evidence="7 8">
    <name type="scientific">Clostridium polyendosporum</name>
    <dbReference type="NCBI Taxonomy" id="69208"/>
    <lineage>
        <taxon>Bacteria</taxon>
        <taxon>Bacillati</taxon>
        <taxon>Bacillota</taxon>
        <taxon>Clostridia</taxon>
        <taxon>Eubacteriales</taxon>
        <taxon>Clostridiaceae</taxon>
        <taxon>Clostridium</taxon>
    </lineage>
</organism>
<dbReference type="AlphaFoldDB" id="A0A919VFM2"/>
<dbReference type="InterPro" id="IPR002797">
    <property type="entry name" value="Polysacc_synth"/>
</dbReference>
<dbReference type="PANTHER" id="PTHR30250:SF11">
    <property type="entry name" value="O-ANTIGEN TRANSPORTER-RELATED"/>
    <property type="match status" value="1"/>
</dbReference>